<accession>A0A3N4J5W0</accession>
<dbReference type="InterPro" id="IPR041078">
    <property type="entry name" value="Plavaka"/>
</dbReference>
<name>A0A3N4J5W0_9PEZI</name>
<gene>
    <name evidence="2" type="ORF">L873DRAFT_1703815</name>
</gene>
<reference evidence="2 3" key="1">
    <citation type="journal article" date="2018" name="Nat. Ecol. Evol.">
        <title>Pezizomycetes genomes reveal the molecular basis of ectomycorrhizal truffle lifestyle.</title>
        <authorList>
            <person name="Murat C."/>
            <person name="Payen T."/>
            <person name="Noel B."/>
            <person name="Kuo A."/>
            <person name="Morin E."/>
            <person name="Chen J."/>
            <person name="Kohler A."/>
            <person name="Krizsan K."/>
            <person name="Balestrini R."/>
            <person name="Da Silva C."/>
            <person name="Montanini B."/>
            <person name="Hainaut M."/>
            <person name="Levati E."/>
            <person name="Barry K.W."/>
            <person name="Belfiori B."/>
            <person name="Cichocki N."/>
            <person name="Clum A."/>
            <person name="Dockter R.B."/>
            <person name="Fauchery L."/>
            <person name="Guy J."/>
            <person name="Iotti M."/>
            <person name="Le Tacon F."/>
            <person name="Lindquist E.A."/>
            <person name="Lipzen A."/>
            <person name="Malagnac F."/>
            <person name="Mello A."/>
            <person name="Molinier V."/>
            <person name="Miyauchi S."/>
            <person name="Poulain J."/>
            <person name="Riccioni C."/>
            <person name="Rubini A."/>
            <person name="Sitrit Y."/>
            <person name="Splivallo R."/>
            <person name="Traeger S."/>
            <person name="Wang M."/>
            <person name="Zifcakova L."/>
            <person name="Wipf D."/>
            <person name="Zambonelli A."/>
            <person name="Paolocci F."/>
            <person name="Nowrousian M."/>
            <person name="Ottonello S."/>
            <person name="Baldrian P."/>
            <person name="Spatafora J.W."/>
            <person name="Henrissat B."/>
            <person name="Nagy L.G."/>
            <person name="Aury J.M."/>
            <person name="Wincker P."/>
            <person name="Grigoriev I.V."/>
            <person name="Bonfante P."/>
            <person name="Martin F.M."/>
        </authorList>
    </citation>
    <scope>NUCLEOTIDE SEQUENCE [LARGE SCALE GENOMIC DNA]</scope>
    <source>
        <strain evidence="2 3">120613-1</strain>
    </source>
</reference>
<feature type="transmembrane region" description="Helical" evidence="1">
    <location>
        <begin position="20"/>
        <end position="40"/>
    </location>
</feature>
<dbReference type="EMBL" id="ML120447">
    <property type="protein sequence ID" value="RPA93692.1"/>
    <property type="molecule type" value="Genomic_DNA"/>
</dbReference>
<evidence type="ECO:0000313" key="3">
    <source>
        <dbReference type="Proteomes" id="UP000276215"/>
    </source>
</evidence>
<feature type="non-terminal residue" evidence="2">
    <location>
        <position position="1"/>
    </location>
</feature>
<organism evidence="2 3">
    <name type="scientific">Choiromyces venosus 120613-1</name>
    <dbReference type="NCBI Taxonomy" id="1336337"/>
    <lineage>
        <taxon>Eukaryota</taxon>
        <taxon>Fungi</taxon>
        <taxon>Dikarya</taxon>
        <taxon>Ascomycota</taxon>
        <taxon>Pezizomycotina</taxon>
        <taxon>Pezizomycetes</taxon>
        <taxon>Pezizales</taxon>
        <taxon>Tuberaceae</taxon>
        <taxon>Choiromyces</taxon>
    </lineage>
</organism>
<keyword evidence="1" id="KW-0472">Membrane</keyword>
<proteinExistence type="predicted"/>
<evidence type="ECO:0000256" key="1">
    <source>
        <dbReference type="SAM" id="Phobius"/>
    </source>
</evidence>
<evidence type="ECO:0000313" key="2">
    <source>
        <dbReference type="EMBL" id="RPA93692.1"/>
    </source>
</evidence>
<dbReference type="Pfam" id="PF18759">
    <property type="entry name" value="Plavaka"/>
    <property type="match status" value="1"/>
</dbReference>
<dbReference type="AlphaFoldDB" id="A0A3N4J5W0"/>
<sequence length="58" mass="6719">RVYSEMHRADWWWEIQATLLEGTILILIICASDVTFLTNFSEGKKAWSIYITIGNILS</sequence>
<dbReference type="Proteomes" id="UP000276215">
    <property type="component" value="Unassembled WGS sequence"/>
</dbReference>
<keyword evidence="1" id="KW-0812">Transmembrane</keyword>
<keyword evidence="3" id="KW-1185">Reference proteome</keyword>
<keyword evidence="1" id="KW-1133">Transmembrane helix</keyword>
<protein>
    <submittedName>
        <fullName evidence="2">Uncharacterized protein</fullName>
    </submittedName>
</protein>